<proteinExistence type="inferred from homology"/>
<keyword evidence="8 10" id="KW-0472">Membrane</keyword>
<evidence type="ECO:0000256" key="5">
    <source>
        <dbReference type="ARBA" id="ARBA00022927"/>
    </source>
</evidence>
<dbReference type="Pfam" id="PF10496">
    <property type="entry name" value="Syntaxin-18_N"/>
    <property type="match status" value="1"/>
</dbReference>
<dbReference type="STRING" id="50376.A0A517L0N2"/>
<evidence type="ECO:0000256" key="8">
    <source>
        <dbReference type="ARBA" id="ARBA00023136"/>
    </source>
</evidence>
<dbReference type="GO" id="GO:0015031">
    <property type="term" value="P:protein transport"/>
    <property type="evidence" value="ECO:0007669"/>
    <property type="project" value="UniProtKB-KW"/>
</dbReference>
<dbReference type="EMBL" id="CP042187">
    <property type="protein sequence ID" value="QDS69188.1"/>
    <property type="molecule type" value="Genomic_DNA"/>
</dbReference>
<keyword evidence="13" id="KW-1185">Reference proteome</keyword>
<feature type="transmembrane region" description="Helical" evidence="10">
    <location>
        <begin position="336"/>
        <end position="354"/>
    </location>
</feature>
<dbReference type="GO" id="GO:0005783">
    <property type="term" value="C:endoplasmic reticulum"/>
    <property type="evidence" value="ECO:0007669"/>
    <property type="project" value="TreeGrafter"/>
</dbReference>
<evidence type="ECO:0000256" key="2">
    <source>
        <dbReference type="ARBA" id="ARBA00009063"/>
    </source>
</evidence>
<accession>A0A517L0N2</accession>
<dbReference type="GO" id="GO:0006890">
    <property type="term" value="P:retrograde vesicle-mediated transport, Golgi to endoplasmic reticulum"/>
    <property type="evidence" value="ECO:0007669"/>
    <property type="project" value="TreeGrafter"/>
</dbReference>
<evidence type="ECO:0000313" key="12">
    <source>
        <dbReference type="EMBL" id="QDS69188.1"/>
    </source>
</evidence>
<dbReference type="SUPFAM" id="SSF58038">
    <property type="entry name" value="SNARE fusion complex"/>
    <property type="match status" value="1"/>
</dbReference>
<comment type="subcellular location">
    <subcellularLocation>
        <location evidence="1">Membrane</location>
        <topology evidence="1">Single-pass type IV membrane protein</topology>
    </subcellularLocation>
</comment>
<dbReference type="PANTHER" id="PTHR15959:SF0">
    <property type="entry name" value="SYNTAXIN-18"/>
    <property type="match status" value="1"/>
</dbReference>
<evidence type="ECO:0000256" key="7">
    <source>
        <dbReference type="ARBA" id="ARBA00023054"/>
    </source>
</evidence>
<evidence type="ECO:0000256" key="9">
    <source>
        <dbReference type="SAM" id="MobiDB-lite"/>
    </source>
</evidence>
<feature type="compositionally biased region" description="Polar residues" evidence="9">
    <location>
        <begin position="74"/>
        <end position="92"/>
    </location>
</feature>
<dbReference type="InterPro" id="IPR000727">
    <property type="entry name" value="T_SNARE_dom"/>
</dbReference>
<organism evidence="12 13">
    <name type="scientific">Venturia effusa</name>
    <dbReference type="NCBI Taxonomy" id="50376"/>
    <lineage>
        <taxon>Eukaryota</taxon>
        <taxon>Fungi</taxon>
        <taxon>Dikarya</taxon>
        <taxon>Ascomycota</taxon>
        <taxon>Pezizomycotina</taxon>
        <taxon>Dothideomycetes</taxon>
        <taxon>Pleosporomycetidae</taxon>
        <taxon>Venturiales</taxon>
        <taxon>Venturiaceae</taxon>
        <taxon>Venturia</taxon>
    </lineage>
</organism>
<evidence type="ECO:0000259" key="11">
    <source>
        <dbReference type="PROSITE" id="PS50192"/>
    </source>
</evidence>
<sequence length="355" mass="40295">MDITTQFNNSLREKGSPNHVEPFVFELPALNEFLKEAYRINSHISELITYLRSIRSSYLTLQPHRPKNHRTRYQEASSQSPNGAKSQPLTDAQRTRIDNETRQLLTTISGAIRQLQETSQLSSDLDESVAQQRRSKGGFLGRWAAGGGVSAKTPEELEEAAARDTIKRHRDSVVWFLQRRLEGAGEMQRSMVEVRVNREVERSRSMLYKARGSGLTDGIGFGGSSANYLSTADLEQEQRWERASMESSLSPEQIQLFEREQEDMLKHYNSELNKIKTAESSLLEISSLQTELAANLEIQSEQISQLVADGEFSRENVEKGNKNLKEATKRRSIAQMIFWGAVGTSLFVVTWDFIF</sequence>
<protein>
    <recommendedName>
        <fullName evidence="11">t-SNARE coiled-coil homology domain-containing protein</fullName>
    </recommendedName>
</protein>
<dbReference type="Proteomes" id="UP000316270">
    <property type="component" value="Chromosome 3"/>
</dbReference>
<dbReference type="AlphaFoldDB" id="A0A517L0N2"/>
<feature type="region of interest" description="Disordered" evidence="9">
    <location>
        <begin position="61"/>
        <end position="96"/>
    </location>
</feature>
<keyword evidence="7" id="KW-0175">Coiled coil</keyword>
<gene>
    <name evidence="12" type="ORF">FKW77_000050</name>
</gene>
<dbReference type="InterPro" id="IPR019529">
    <property type="entry name" value="Syntaxin-18_N"/>
</dbReference>
<dbReference type="PANTHER" id="PTHR15959">
    <property type="entry name" value="SYNTAXIN-18"/>
    <property type="match status" value="1"/>
</dbReference>
<keyword evidence="3" id="KW-0813">Transport</keyword>
<comment type="similarity">
    <text evidence="2">Belongs to the syntaxin family.</text>
</comment>
<evidence type="ECO:0000256" key="6">
    <source>
        <dbReference type="ARBA" id="ARBA00022989"/>
    </source>
</evidence>
<dbReference type="Gene3D" id="1.20.5.110">
    <property type="match status" value="1"/>
</dbReference>
<feature type="domain" description="T-SNARE coiled-coil homology" evidence="11">
    <location>
        <begin position="265"/>
        <end position="327"/>
    </location>
</feature>
<name>A0A517L0N2_9PEZI</name>
<evidence type="ECO:0000256" key="3">
    <source>
        <dbReference type="ARBA" id="ARBA00022448"/>
    </source>
</evidence>
<keyword evidence="6 10" id="KW-1133">Transmembrane helix</keyword>
<keyword evidence="5" id="KW-0653">Protein transport</keyword>
<keyword evidence="4 10" id="KW-0812">Transmembrane</keyword>
<dbReference type="GO" id="GO:0031201">
    <property type="term" value="C:SNARE complex"/>
    <property type="evidence" value="ECO:0007669"/>
    <property type="project" value="TreeGrafter"/>
</dbReference>
<evidence type="ECO:0000256" key="10">
    <source>
        <dbReference type="SAM" id="Phobius"/>
    </source>
</evidence>
<reference evidence="12 13" key="1">
    <citation type="submission" date="2019-07" db="EMBL/GenBank/DDBJ databases">
        <title>Finished genome of Venturia effusa.</title>
        <authorList>
            <person name="Young C.A."/>
            <person name="Cox M.P."/>
            <person name="Ganley A.R.D."/>
            <person name="David W.J."/>
        </authorList>
    </citation>
    <scope>NUCLEOTIDE SEQUENCE [LARGE SCALE GENOMIC DNA]</scope>
    <source>
        <strain evidence="13">albino</strain>
    </source>
</reference>
<dbReference type="PROSITE" id="PS50192">
    <property type="entry name" value="T_SNARE"/>
    <property type="match status" value="1"/>
</dbReference>
<evidence type="ECO:0000256" key="1">
    <source>
        <dbReference type="ARBA" id="ARBA00004211"/>
    </source>
</evidence>
<dbReference type="OrthoDB" id="342981at2759"/>
<evidence type="ECO:0000256" key="4">
    <source>
        <dbReference type="ARBA" id="ARBA00022692"/>
    </source>
</evidence>
<evidence type="ECO:0000313" key="13">
    <source>
        <dbReference type="Proteomes" id="UP000316270"/>
    </source>
</evidence>